<dbReference type="EMBL" id="SLXD01000003">
    <property type="protein sequence ID" value="TCP03997.1"/>
    <property type="molecule type" value="Genomic_DNA"/>
</dbReference>
<name>A0A4R2MGP9_RUBGE</name>
<comment type="caution">
    <text evidence="3">The sequence shown here is derived from an EMBL/GenBank/DDBJ whole genome shotgun (WGS) entry which is preliminary data.</text>
</comment>
<protein>
    <submittedName>
        <fullName evidence="3">Uncharacterized protein DUF2384</fullName>
    </submittedName>
</protein>
<evidence type="ECO:0000259" key="1">
    <source>
        <dbReference type="Pfam" id="PF09722"/>
    </source>
</evidence>
<evidence type="ECO:0000259" key="2">
    <source>
        <dbReference type="Pfam" id="PF20432"/>
    </source>
</evidence>
<dbReference type="Pfam" id="PF20432">
    <property type="entry name" value="Xre-like-HTH"/>
    <property type="match status" value="1"/>
</dbReference>
<organism evidence="3 4">
    <name type="scientific">Rubrivivax gelatinosus</name>
    <name type="common">Rhodocyclus gelatinosus</name>
    <name type="synonym">Rhodopseudomonas gelatinosa</name>
    <dbReference type="NCBI Taxonomy" id="28068"/>
    <lineage>
        <taxon>Bacteria</taxon>
        <taxon>Pseudomonadati</taxon>
        <taxon>Pseudomonadota</taxon>
        <taxon>Betaproteobacteria</taxon>
        <taxon>Burkholderiales</taxon>
        <taxon>Sphaerotilaceae</taxon>
        <taxon>Rubrivivax</taxon>
    </lineage>
</organism>
<dbReference type="InterPro" id="IPR024467">
    <property type="entry name" value="Xre/MbcA/ParS-like_toxin-bd"/>
</dbReference>
<proteinExistence type="predicted"/>
<dbReference type="Proteomes" id="UP000295106">
    <property type="component" value="Unassembled WGS sequence"/>
</dbReference>
<accession>A0A4R2MGP9</accession>
<gene>
    <name evidence="3" type="ORF">EV684_103245</name>
</gene>
<dbReference type="AlphaFoldDB" id="A0A4R2MGP9"/>
<reference evidence="3 4" key="1">
    <citation type="submission" date="2019-03" db="EMBL/GenBank/DDBJ databases">
        <title>Genomic Encyclopedia of Type Strains, Phase IV (KMG-IV): sequencing the most valuable type-strain genomes for metagenomic binning, comparative biology and taxonomic classification.</title>
        <authorList>
            <person name="Goeker M."/>
        </authorList>
    </citation>
    <scope>NUCLEOTIDE SEQUENCE [LARGE SCALE GENOMIC DNA]</scope>
    <source>
        <strain evidence="3 4">DSM 1709</strain>
    </source>
</reference>
<dbReference type="Pfam" id="PF09722">
    <property type="entry name" value="Xre_MbcA_ParS_C"/>
    <property type="match status" value="1"/>
</dbReference>
<dbReference type="InterPro" id="IPR046847">
    <property type="entry name" value="Xre-like_HTH"/>
</dbReference>
<sequence>MLDAMRLVATESIPAFADVCDERMAAAGLRAFGRIAEAWGLSVDEQLVLLGQPARSTFFAWRQHPEKARLSRDTLERLSNLLGIYKALQILLPEPAAADAWVRQPNSAEAFGGRSALERMLAGNVGDLNFVRRYLDGVRGGGWS</sequence>
<feature type="domain" description="Antitoxin Xre-like helix-turn-helix" evidence="2">
    <location>
        <begin position="24"/>
        <end position="83"/>
    </location>
</feature>
<dbReference type="GO" id="GO:0003677">
    <property type="term" value="F:DNA binding"/>
    <property type="evidence" value="ECO:0007669"/>
    <property type="project" value="InterPro"/>
</dbReference>
<evidence type="ECO:0000313" key="4">
    <source>
        <dbReference type="Proteomes" id="UP000295106"/>
    </source>
</evidence>
<evidence type="ECO:0000313" key="3">
    <source>
        <dbReference type="EMBL" id="TCP03997.1"/>
    </source>
</evidence>
<feature type="domain" description="Antitoxin Xre/MbcA/ParS-like toxin-binding" evidence="1">
    <location>
        <begin position="87"/>
        <end position="141"/>
    </location>
</feature>